<organism evidence="2 3">
    <name type="scientific">Pontibacter populi</name>
    <dbReference type="NCBI Taxonomy" id="890055"/>
    <lineage>
        <taxon>Bacteria</taxon>
        <taxon>Pseudomonadati</taxon>
        <taxon>Bacteroidota</taxon>
        <taxon>Cytophagia</taxon>
        <taxon>Cytophagales</taxon>
        <taxon>Hymenobacteraceae</taxon>
        <taxon>Pontibacter</taxon>
    </lineage>
</organism>
<sequence length="415" mass="47720">MFTKPVVAQSDFREGYVVLAKGDTLQGLVSYRSGILSGNTCAFKQTEQATEVNYTPHEVVSYGFLNDKNYQSKYLDHADTLAAEQVFMEELLRGTISLYNYKGTFFVQKKHDPKVYKLYYTNQSYYKYGNGEDPAASNGTLAVRRINHHVVVLNTLMQDCYKLLPKIENVYLRQKSLVALVQEYNRCAGDTEQVVFKESKPWLAVRAGITAGVNYTTLNFSAESEAYLHLKNADFNKEIYPSFGLVANVNSPRLIEHLSLQTEVHYFRYKFEATSSYQWFGTYYDNDMAFNLSSIKGSALLRYNFAGKTIQPFINVGSFMNFFQTRDYKHRQYVRQTSTSTPEERINDDPHYVAKRQQGLLSGAGTYIHIKNQKISLEARYEFGFDIQEHRTIDKMSDAVDSNTKTIAFLIGYYF</sequence>
<dbReference type="Pfam" id="PF13568">
    <property type="entry name" value="OMP_b-brl_2"/>
    <property type="match status" value="1"/>
</dbReference>
<dbReference type="InterPro" id="IPR025665">
    <property type="entry name" value="Beta-barrel_OMP_2"/>
</dbReference>
<name>A0ABS6X8J7_9BACT</name>
<gene>
    <name evidence="2" type="ORF">KYK27_04715</name>
</gene>
<keyword evidence="3" id="KW-1185">Reference proteome</keyword>
<accession>A0ABS6X8J7</accession>
<dbReference type="Proteomes" id="UP000774935">
    <property type="component" value="Unassembled WGS sequence"/>
</dbReference>
<reference evidence="2 3" key="1">
    <citation type="submission" date="2021-07" db="EMBL/GenBank/DDBJ databases">
        <authorList>
            <person name="Kim M.K."/>
        </authorList>
    </citation>
    <scope>NUCLEOTIDE SEQUENCE [LARGE SCALE GENOMIC DNA]</scope>
    <source>
        <strain evidence="2 3">HLY7-15</strain>
    </source>
</reference>
<proteinExistence type="predicted"/>
<feature type="domain" description="Outer membrane protein beta-barrel" evidence="1">
    <location>
        <begin position="203"/>
        <end position="385"/>
    </location>
</feature>
<evidence type="ECO:0000259" key="1">
    <source>
        <dbReference type="Pfam" id="PF13568"/>
    </source>
</evidence>
<protein>
    <submittedName>
        <fullName evidence="2">PorT family protein</fullName>
    </submittedName>
</protein>
<evidence type="ECO:0000313" key="2">
    <source>
        <dbReference type="EMBL" id="MBW3364332.1"/>
    </source>
</evidence>
<dbReference type="EMBL" id="JAHWXQ010000001">
    <property type="protein sequence ID" value="MBW3364332.1"/>
    <property type="molecule type" value="Genomic_DNA"/>
</dbReference>
<evidence type="ECO:0000313" key="3">
    <source>
        <dbReference type="Proteomes" id="UP000774935"/>
    </source>
</evidence>
<comment type="caution">
    <text evidence="2">The sequence shown here is derived from an EMBL/GenBank/DDBJ whole genome shotgun (WGS) entry which is preliminary data.</text>
</comment>